<dbReference type="GO" id="GO:0019843">
    <property type="term" value="F:rRNA binding"/>
    <property type="evidence" value="ECO:0007669"/>
    <property type="project" value="UniProtKB-UniRule"/>
</dbReference>
<dbReference type="NCBIfam" id="NF041120">
    <property type="entry name" value="RqcH_arch"/>
    <property type="match status" value="1"/>
</dbReference>
<evidence type="ECO:0000259" key="3">
    <source>
        <dbReference type="Pfam" id="PF05670"/>
    </source>
</evidence>
<dbReference type="EMBL" id="JBHTAH010000023">
    <property type="protein sequence ID" value="MFC7071379.1"/>
    <property type="molecule type" value="Genomic_DNA"/>
</dbReference>
<keyword evidence="1" id="KW-0820">tRNA-binding</keyword>
<dbReference type="Gene3D" id="2.30.310.10">
    <property type="entry name" value="ibrinogen binding protein from staphylococcus aureus domain"/>
    <property type="match status" value="1"/>
</dbReference>
<dbReference type="HAMAP" id="MF_00844_A">
    <property type="entry name" value="RqcH_A"/>
    <property type="match status" value="1"/>
</dbReference>
<dbReference type="InterPro" id="IPR043681">
    <property type="entry name" value="RqcH_archaeal"/>
</dbReference>
<protein>
    <recommendedName>
        <fullName evidence="1">Archaeal Rqc2 homolog aRqcH</fullName>
        <shortName evidence="1">aRqcH</shortName>
    </recommendedName>
</protein>
<feature type="domain" description="NFACT RNA-binding" evidence="3">
    <location>
        <begin position="492"/>
        <end position="608"/>
    </location>
</feature>
<organism evidence="4 5">
    <name type="scientific">Halobaculum lipolyticum</name>
    <dbReference type="NCBI Taxonomy" id="3032001"/>
    <lineage>
        <taxon>Archaea</taxon>
        <taxon>Methanobacteriati</taxon>
        <taxon>Methanobacteriota</taxon>
        <taxon>Stenosarchaea group</taxon>
        <taxon>Halobacteria</taxon>
        <taxon>Halobacteriales</taxon>
        <taxon>Haloferacaceae</taxon>
        <taxon>Halobaculum</taxon>
    </lineage>
</organism>
<dbReference type="InterPro" id="IPR008532">
    <property type="entry name" value="NFACT_RNA-bd"/>
</dbReference>
<comment type="caution">
    <text evidence="4">The sequence shown here is derived from an EMBL/GenBank/DDBJ whole genome shotgun (WGS) entry which is preliminary data.</text>
</comment>
<feature type="region of interest" description="Disordered" evidence="2">
    <location>
        <begin position="442"/>
        <end position="469"/>
    </location>
</feature>
<comment type="similarity">
    <text evidence="1">Belongs to the NEMF family.</text>
</comment>
<dbReference type="GO" id="GO:0072344">
    <property type="term" value="P:rescue of stalled ribosome"/>
    <property type="evidence" value="ECO:0007669"/>
    <property type="project" value="UniProtKB-UniRule"/>
</dbReference>
<dbReference type="InterPro" id="IPR051608">
    <property type="entry name" value="RQC_Subunit_NEMF"/>
</dbReference>
<dbReference type="PANTHER" id="PTHR15239">
    <property type="entry name" value="NUCLEAR EXPORT MEDIATOR FACTOR NEMF"/>
    <property type="match status" value="1"/>
</dbReference>
<keyword evidence="1" id="KW-0694">RNA-binding</keyword>
<dbReference type="Pfam" id="PF05670">
    <property type="entry name" value="NFACT-R_1"/>
    <property type="match status" value="1"/>
</dbReference>
<comment type="subunit">
    <text evidence="1">Associates with stalled 50S ribosomal subunits.</text>
</comment>
<keyword evidence="1" id="KW-0699">rRNA-binding</keyword>
<evidence type="ECO:0000313" key="5">
    <source>
        <dbReference type="Proteomes" id="UP001596461"/>
    </source>
</evidence>
<proteinExistence type="inferred from homology"/>
<keyword evidence="5" id="KW-1185">Reference proteome</keyword>
<reference evidence="4 5" key="1">
    <citation type="journal article" date="2019" name="Int. J. Syst. Evol. Microbiol.">
        <title>The Global Catalogue of Microorganisms (GCM) 10K type strain sequencing project: providing services to taxonomists for standard genome sequencing and annotation.</title>
        <authorList>
            <consortium name="The Broad Institute Genomics Platform"/>
            <consortium name="The Broad Institute Genome Sequencing Center for Infectious Disease"/>
            <person name="Wu L."/>
            <person name="Ma J."/>
        </authorList>
    </citation>
    <scope>NUCLEOTIDE SEQUENCE [LARGE SCALE GENOMIC DNA]</scope>
    <source>
        <strain evidence="4 5">DT31</strain>
    </source>
</reference>
<keyword evidence="1" id="KW-0648">Protein biosynthesis</keyword>
<dbReference type="RefSeq" id="WP_284031352.1">
    <property type="nucleotide sequence ID" value="NZ_CP126154.1"/>
</dbReference>
<feature type="compositionally biased region" description="Acidic residues" evidence="2">
    <location>
        <begin position="450"/>
        <end position="469"/>
    </location>
</feature>
<dbReference type="Proteomes" id="UP001596461">
    <property type="component" value="Unassembled WGS sequence"/>
</dbReference>
<sequence length="701" mass="78404">MDPKTEMTSVDLAALVGELSRYEGAKVDKVYLYGDDLVRFKLRDYDRGRVELLVETGEVKRCHVADPAHVPDAPGRPPEFAKTLRSRLAGGELADVDQYEFDRILSFDFERPDANTTVVAELFGEGNVAVLDETGEVQRSLETVRLKSRTVAPGSQYEYPQSRINPFDVRYEVVEARMEESDTDVVRTLATQLNMGGLYAEEFCTRAGVEKTLDIADAGEEQYRAVFDAIRRMGERLRSGDLDPRVYLEDGEVVDVTPLPLEERDGLESEAYDDFNAALDAYFHRLDLTEDEDVDDSPDFAAEIAKKQRIIDQQEGAIGDFDERAQAEREKAEAVYAHYDLVADVLSTIQGAREQGRGWEEIDETFLEGADRGIPEAEAVKGVDGAEGTVDVDLDGTVVTLEATTGPEKNADRLYREAKRIEEKKEGALAAIENTREELEAVKRRKEEWERDDGDADEEAEDAEADDEYDDVDWLSRPSIPVRNRDNWYDRFRWFETSDGFLVIGGRNADQNEELVKNYMEGRDLFCHAQAHGGPVTLIKATDPSEAARDVTIPEQSRREAAQFAVSYSSVWKDGRGAGDAYVVTPDQVSKTPESGEYIEKGGFVIRGERDYYRDVAAEVAVGVQVEPETRVIGGPPSAVEPRAETTIRLTPGQFAQNDAAMKCYRLLKDRFADQSFVRKVASADLIQEFLPPGESDVHEG</sequence>
<comment type="function">
    <text evidence="1">Probably part of the ribosome quality control system (RQC). May mediate the addition of alanine residues (Ala tailing) to incompletely synthesized nascent chains from stalled ribosomes, leading to their degradation.</text>
</comment>
<accession>A0ABD5WKV5</accession>
<dbReference type="AlphaFoldDB" id="A0ABD5WKV5"/>
<evidence type="ECO:0000256" key="1">
    <source>
        <dbReference type="HAMAP-Rule" id="MF_00844"/>
    </source>
</evidence>
<dbReference type="PANTHER" id="PTHR15239:SF6">
    <property type="entry name" value="RIBOSOME QUALITY CONTROL COMPLEX SUBUNIT NEMF"/>
    <property type="match status" value="1"/>
</dbReference>
<gene>
    <name evidence="1 4" type="primary">rqcH</name>
    <name evidence="4" type="ORF">ACFQL9_17170</name>
</gene>
<name>A0ABD5WKV5_9EURY</name>
<dbReference type="Pfam" id="PF05833">
    <property type="entry name" value="NFACT_N"/>
    <property type="match status" value="1"/>
</dbReference>
<dbReference type="GO" id="GO:0000049">
    <property type="term" value="F:tRNA binding"/>
    <property type="evidence" value="ECO:0007669"/>
    <property type="project" value="UniProtKB-UniRule"/>
</dbReference>
<evidence type="ECO:0000313" key="4">
    <source>
        <dbReference type="EMBL" id="MFC7071379.1"/>
    </source>
</evidence>
<evidence type="ECO:0000256" key="2">
    <source>
        <dbReference type="SAM" id="MobiDB-lite"/>
    </source>
</evidence>
<dbReference type="GO" id="GO:0043023">
    <property type="term" value="F:ribosomal large subunit binding"/>
    <property type="evidence" value="ECO:0007669"/>
    <property type="project" value="UniProtKB-UniRule"/>
</dbReference>
<dbReference type="GeneID" id="81126240"/>